<dbReference type="PROSITE" id="PS50943">
    <property type="entry name" value="HTH_CROC1"/>
    <property type="match status" value="1"/>
</dbReference>
<proteinExistence type="predicted"/>
<reference evidence="3 4" key="1">
    <citation type="journal article" date="2015" name="Genome Announc.">
        <title>Expanding the biotechnology potential of lactobacilli through comparative genomics of 213 strains and associated genera.</title>
        <authorList>
            <person name="Sun Z."/>
            <person name="Harris H.M."/>
            <person name="McCann A."/>
            <person name="Guo C."/>
            <person name="Argimon S."/>
            <person name="Zhang W."/>
            <person name="Yang X."/>
            <person name="Jeffery I.B."/>
            <person name="Cooney J.C."/>
            <person name="Kagawa T.F."/>
            <person name="Liu W."/>
            <person name="Song Y."/>
            <person name="Salvetti E."/>
            <person name="Wrobel A."/>
            <person name="Rasinkangas P."/>
            <person name="Parkhill J."/>
            <person name="Rea M.C."/>
            <person name="O'Sullivan O."/>
            <person name="Ritari J."/>
            <person name="Douillard F.P."/>
            <person name="Paul Ross R."/>
            <person name="Yang R."/>
            <person name="Briner A.E."/>
            <person name="Felis G.E."/>
            <person name="de Vos W.M."/>
            <person name="Barrangou R."/>
            <person name="Klaenhammer T.R."/>
            <person name="Caufield P.W."/>
            <person name="Cui Y."/>
            <person name="Zhang H."/>
            <person name="O'Toole P.W."/>
        </authorList>
    </citation>
    <scope>NUCLEOTIDE SEQUENCE [LARGE SCALE GENOMIC DNA]</scope>
    <source>
        <strain evidence="3 4">DSM 16761</strain>
    </source>
</reference>
<dbReference type="Pfam" id="PF01381">
    <property type="entry name" value="HTH_3"/>
    <property type="match status" value="1"/>
</dbReference>
<dbReference type="InterPro" id="IPR001387">
    <property type="entry name" value="Cro/C1-type_HTH"/>
</dbReference>
<name>A0A0R1VGL1_9LACO</name>
<dbReference type="RefSeq" id="WP_025015420.1">
    <property type="nucleotide sequence ID" value="NZ_AZFU01000018.1"/>
</dbReference>
<dbReference type="PANTHER" id="PTHR46558">
    <property type="entry name" value="TRACRIPTIONAL REGULATORY PROTEIN-RELATED-RELATED"/>
    <property type="match status" value="1"/>
</dbReference>
<dbReference type="AlphaFoldDB" id="A0A0R1VGL1"/>
<keyword evidence="1" id="KW-0238">DNA-binding</keyword>
<evidence type="ECO:0000313" key="3">
    <source>
        <dbReference type="EMBL" id="KRM04686.1"/>
    </source>
</evidence>
<sequence length="303" mass="36190">MNRIKELRQKNNLTLRGLGNKINMSSSRISQYETGKREPKLETWQKLADFFGVSVPYLQGIEPEVSPENMIKKIIPKLHKEYFDNYLLLNGELPRGTFSINPYITTTLDELIKVNGEKKKPIDFYFKNDKEFKINPKIEKYWFNLLLPFAKDICNSTWWLYDNNISVNTFIHFIDMKLVDRKPDKISILESYLIDCHYFAFDVPLHHLMNTSIKYSDFKTAKKDFYKYFDFLKEVRDKIFSKSETEILKKAFESRLKMEERYDDEELIQKIKKQVNDGDTKLARFLVENPSNWHTAYKEYSTK</sequence>
<protein>
    <recommendedName>
        <fullName evidence="2">HTH cro/C1-type domain-containing protein</fullName>
    </recommendedName>
</protein>
<dbReference type="SUPFAM" id="SSF47413">
    <property type="entry name" value="lambda repressor-like DNA-binding domains"/>
    <property type="match status" value="1"/>
</dbReference>
<dbReference type="GO" id="GO:0003677">
    <property type="term" value="F:DNA binding"/>
    <property type="evidence" value="ECO:0007669"/>
    <property type="project" value="UniProtKB-KW"/>
</dbReference>
<dbReference type="Proteomes" id="UP000051307">
    <property type="component" value="Unassembled WGS sequence"/>
</dbReference>
<dbReference type="Gene3D" id="1.10.260.40">
    <property type="entry name" value="lambda repressor-like DNA-binding domains"/>
    <property type="match status" value="1"/>
</dbReference>
<dbReference type="CDD" id="cd00093">
    <property type="entry name" value="HTH_XRE"/>
    <property type="match status" value="1"/>
</dbReference>
<dbReference type="PANTHER" id="PTHR46558:SF11">
    <property type="entry name" value="HTH-TYPE TRANSCRIPTIONAL REGULATOR XRE"/>
    <property type="match status" value="1"/>
</dbReference>
<dbReference type="SMART" id="SM00530">
    <property type="entry name" value="HTH_XRE"/>
    <property type="match status" value="1"/>
</dbReference>
<evidence type="ECO:0000256" key="1">
    <source>
        <dbReference type="ARBA" id="ARBA00023125"/>
    </source>
</evidence>
<dbReference type="OrthoDB" id="2364157at2"/>
<dbReference type="InterPro" id="IPR010982">
    <property type="entry name" value="Lambda_DNA-bd_dom_sf"/>
</dbReference>
<dbReference type="EMBL" id="AZFU01000018">
    <property type="protein sequence ID" value="KRM04686.1"/>
    <property type="molecule type" value="Genomic_DNA"/>
</dbReference>
<dbReference type="PATRIC" id="fig|1423767.3.peg.582"/>
<evidence type="ECO:0000259" key="2">
    <source>
        <dbReference type="PROSITE" id="PS50943"/>
    </source>
</evidence>
<evidence type="ECO:0000313" key="4">
    <source>
        <dbReference type="Proteomes" id="UP000051307"/>
    </source>
</evidence>
<accession>A0A0R1VGL1</accession>
<feature type="domain" description="HTH cro/C1-type" evidence="2">
    <location>
        <begin position="4"/>
        <end position="58"/>
    </location>
</feature>
<comment type="caution">
    <text evidence="3">The sequence shown here is derived from an EMBL/GenBank/DDBJ whole genome shotgun (WGS) entry which is preliminary data.</text>
</comment>
<organism evidence="3 4">
    <name type="scientific">Lactobacillus kitasatonis DSM 16761 = JCM 1039</name>
    <dbReference type="NCBI Taxonomy" id="1423767"/>
    <lineage>
        <taxon>Bacteria</taxon>
        <taxon>Bacillati</taxon>
        <taxon>Bacillota</taxon>
        <taxon>Bacilli</taxon>
        <taxon>Lactobacillales</taxon>
        <taxon>Lactobacillaceae</taxon>
        <taxon>Lactobacillus</taxon>
    </lineage>
</organism>
<gene>
    <name evidence="3" type="ORF">FC59_GL000564</name>
</gene>